<dbReference type="Pfam" id="PF20255">
    <property type="entry name" value="DUF6606"/>
    <property type="match status" value="1"/>
</dbReference>
<name>A0A3D8T725_9HELO</name>
<feature type="domain" description="DUF3645" evidence="9">
    <location>
        <begin position="2335"/>
        <end position="2367"/>
    </location>
</feature>
<keyword evidence="3" id="KW-0645">Protease</keyword>
<dbReference type="Pfam" id="PF12359">
    <property type="entry name" value="DUF3645"/>
    <property type="match status" value="1"/>
</dbReference>
<evidence type="ECO:0000259" key="8">
    <source>
        <dbReference type="Pfam" id="PF12340"/>
    </source>
</evidence>
<dbReference type="PANTHER" id="PTHR13367">
    <property type="entry name" value="UBIQUITIN THIOESTERASE"/>
    <property type="match status" value="1"/>
</dbReference>
<dbReference type="EMBL" id="PDLN01000001">
    <property type="protein sequence ID" value="RDW94330.1"/>
    <property type="molecule type" value="Genomic_DNA"/>
</dbReference>
<evidence type="ECO:0000313" key="11">
    <source>
        <dbReference type="EMBL" id="RDW94330.1"/>
    </source>
</evidence>
<feature type="compositionally biased region" description="Polar residues" evidence="7">
    <location>
        <begin position="2816"/>
        <end position="2827"/>
    </location>
</feature>
<gene>
    <name evidence="11" type="ORF">BP5796_00093</name>
</gene>
<feature type="region of interest" description="Disordered" evidence="7">
    <location>
        <begin position="2797"/>
        <end position="2827"/>
    </location>
</feature>
<keyword evidence="5" id="KW-0378">Hydrolase</keyword>
<evidence type="ECO:0000256" key="3">
    <source>
        <dbReference type="ARBA" id="ARBA00022670"/>
    </source>
</evidence>
<dbReference type="EC" id="3.4.19.12" evidence="2"/>
<evidence type="ECO:0000256" key="2">
    <source>
        <dbReference type="ARBA" id="ARBA00012759"/>
    </source>
</evidence>
<organism evidence="11 12">
    <name type="scientific">Coleophoma crateriformis</name>
    <dbReference type="NCBI Taxonomy" id="565419"/>
    <lineage>
        <taxon>Eukaryota</taxon>
        <taxon>Fungi</taxon>
        <taxon>Dikarya</taxon>
        <taxon>Ascomycota</taxon>
        <taxon>Pezizomycotina</taxon>
        <taxon>Leotiomycetes</taxon>
        <taxon>Helotiales</taxon>
        <taxon>Dermateaceae</taxon>
        <taxon>Coleophoma</taxon>
    </lineage>
</organism>
<dbReference type="Proteomes" id="UP000256328">
    <property type="component" value="Unassembled WGS sequence"/>
</dbReference>
<keyword evidence="6" id="KW-0788">Thiol protease</keyword>
<dbReference type="InterPro" id="IPR022099">
    <property type="entry name" value="DUF3638"/>
</dbReference>
<comment type="catalytic activity">
    <reaction evidence="1">
        <text>Thiol-dependent hydrolysis of ester, thioester, amide, peptide and isopeptide bonds formed by the C-terminal Gly of ubiquitin (a 76-residue protein attached to proteins as an intracellular targeting signal).</text>
        <dbReference type="EC" id="3.4.19.12"/>
    </reaction>
</comment>
<evidence type="ECO:0000313" key="12">
    <source>
        <dbReference type="Proteomes" id="UP000256328"/>
    </source>
</evidence>
<evidence type="ECO:0000259" key="10">
    <source>
        <dbReference type="Pfam" id="PF20255"/>
    </source>
</evidence>
<sequence>MSDLRYLINHVFLPPKRPQASDYSTSNVSSLISSVQKALVAFNNLLHPVPSELENLVKMLDVFKSGTIVSSMDLLPDMRAGELIILHIHNQNAGIIIRRSVTEPAFSFEMFELSPTNEAVTETIGRLTRTFPGPSISLGEDLIRDESFRNELTYLLEKLDSEVLPEATEKVTKARSNAIEVRQTSHPRYVTEMLTAFLRANGHPTTVQRIEKHTRGDVLWDNSLLPWRRSPDWMLIRVALQTTLATLSYSNPHISYKAVMIYFMSKILQLASSQELSSEVLYIMLCKISSRVNKIMASDDPPWLSEVDQITSGVRIQLQTRWAAIEGSTESKIDHPEIEFKEDSWLVDTKLSLHTLGRYLLEMECRRLPQSNHNAFRPDCDQRITASYEVNRIIDNLNIPKSGHSLRLALHDVELWVQENLSTWKQKAKPLTSSCMELAEMFKTYTSKARTVYLGSPEYASRMILTVLEIWIALDISVLEQEPLMKQHRTGFPRPFSKILASLILHTKHDMHRLQMVEGYVVRRDRQAVPSNPSMLSNTTCRNCFAARYFEQSIKHQNLKREIEAAATAERAKKRAEYAEKKKCYADKMQEAQGLLCDTANREVGRVGQRVLETYHPSNCRKCRLKAEANTISIEAHEWPLPGDANEACVAVFELFVPLAIREWRDTTYSITVDLLSPPMTDKFRDPYWLDDFKDLQGFVRTSPGRLRLASQVKPFYRSHFSRPTMINANEDNVCVRHASRYTMMDFQLKCRADYHLDKYNITKICTFQLGAGPLQSLQCFLSSTHQDSNLALASQHKCQTSMTLHEYYSFVSLRAGDTLQWCNIARELIAGVLDFNREETFMLVTQAIWQAGDPDWTVYRRPHRSLEDEVFGMHLISAVNTKLTAVESNWQASRCVRTLTALASRLLSLSPHESVQEKCLKVLQRARDISFQWIREIKILIHSTPDEKELTTLNPRALQLALTCHGTFNVDQSFLIRLLKRSGNIAVITECIITMYNLCPENTNTLSKETQVLIDRSLALSHRVEPLLRAEVLKNREGLDSSISSIWDGYKPGSTWQAMATPNERWLISTVEETSIQSSGDICFNTLNGDLLVNGSPIGRLPLEFQKHATFQRHFSSTLDVVPSSMPGMRFETQLAISGQQVHFVMHKGELIIRTKKGDQIHELLPQSALKHDFPAEFVKNFSHWLNISTGSIEFRSLENTWQPSPNNWQSPEYSLSLIQGHCKLVDVRSTTAKNIARLLEGIEDASNIHTLYHSESSFLEVQLPRLNLDFYVPLHGQNLQSKQFRGMAVDTVQGIGCLTGLRNKLVLSEVKGNARIILVPDGKPSCRNLGNHLQVTIQKSQGRHTPYHTYHVNTLLGRLEDNHNMSSRLFRILLHASTSHCLPDTLTGRTGTEEALYGLSRSSMCSVQELHDRDIELLLTIHKLTPARTYYPPDTDKKVMQTVYWSAMPAMSQHDRFSREVESILKRLKHLYLFQPQSKRPKVESRTSPELLEKAAIRSLFFRVSEFGAQDFTSAHDIVYESRDVHDLSRETDSCHMVKLAMDWSQDLTVCSDLLTTLESLSNKSSSLGGPDKKLSVHIGFDKQMFSPFPDFLANTWGSLHKFLTASNVLRDKHRIMVFLLILRYSQIVDRELCETLLAFATVAALRTLPCPAFSQAKLSDGYQPDRNTILSLFRSNLRGYSNSPESCLPLLPNESAYDAKSRRRKEYDAAVEDSLAKCVDHVMNQWPGPISILPDLEEGICRTHIKMEDAIPTVLDMFNSWRRNIEIQDWAQKVQQILQTLNPSVIGSTKSFSMKTPERQRQVQRGLITFDDLLAASPSHDMETAPKFDLVTTKTRTNPDRSNLDILLGRLSALQTGAYEVKYIQDLRESTDVFCATTTITDELQLETAGAKLAKYQEETNSRMMQSYKELCASLQPRHQGLALSISRNASLWPRISSAIILSHLASPKLKVLSKAWRRALVQYALSISQYQKACRLVACGENISEFLSEINNVGHLDWDPMENPDWLLFEIENNMLIRQDQSQIARQMITPVSGHNSLTQLNMGLGKSSVIVPISALNLADGKQLARIVVLRPLSRQMFDLLVEKLAGILDRRIFYMPITRSMRLSLSNVQIIRKLYETCMKEGGLLLVQPEHLLSFELMGIDQKLFGERALGEIMVKTQTWLDEKSRDILNVKFELIYTMGNQTAIDYSPDRWLLIELVLRKIGDLAPKFMKTFPLGLEVIVGVPGSFPRIRITDQTAGDELLKYAAETICREGLPGVPLQNLSKNERQLVYRFITDPRMSAAEFSPSKDILFSIHTEKMGLLLLRGLFANGVLYYAFSQKRWRVNYGLDPSRTMLAVPYHAKDTPSPRSEFSHPDTAIVLTCLSYQYAGLTNDQVYSSFKQLLLSDQSQQHYEKWTSELVNFPPEFAQLSGINLSNARLCLKKLFPIVRHARNIDYFMSYLVFPKEMKEFSHKHSSSSWQIAKEKQHPTTGFSGTNDSKHVLPSSIEQYNLPHLRSTNASVIDTLLRPENKVDFTYTASHETPGASTILDMAIKIRPRIQVILDVGAQVLELQNEEIATVWLSRVAVDHAQAVIFFDNYNDELCVKNRDGLKERLVASPFVKQMDQCLVFLDEAHTRGTDLKLPSEYRAMVTLGPDLSKDRFIQACMRMRKLGQGQSVILCGPNEVQERILQITGKKRGDTISMIDVLQWCISNTWHLTRKSVPLWATQGVRHYRRQATIAKMGTIEMSVLEKESQSLEQRYSISGQPSEEKVLLHDEMDNILSAYQSEIQDIRQKCRDFGLTTLSDATLQEEQERELQPEQEREQQTETSPAATSRSHSLHPSVQNLAELGDVDSSSEAFLPAFKILLGTTFAKLLDTKAWPQDLLVIKDFLLAIKQDESWVLENEQAELKTSLDFFMRPVHWIITTKTTPIRMVIISPYEANCLLPDIRKYGRVNLHIYSPRLSLSHSTLEHLRFCAIPSVPPSWEPPQNLVMQLNIFSGQLYLRSYAEYTALCKFLGLISHVQGDDTSHKIAADGFVLPNGRSGGYADCQFSKSPIELVRGLISIRRKGQEFITSHMGRILNGEMLKPEDFEE</sequence>
<feature type="compositionally biased region" description="Basic and acidic residues" evidence="7">
    <location>
        <begin position="2802"/>
        <end position="2813"/>
    </location>
</feature>
<dbReference type="PANTHER" id="PTHR13367:SF34">
    <property type="match status" value="1"/>
</dbReference>
<dbReference type="InterPro" id="IPR022105">
    <property type="entry name" value="DUF3645"/>
</dbReference>
<comment type="caution">
    <text evidence="11">The sequence shown here is derived from an EMBL/GenBank/DDBJ whole genome shotgun (WGS) entry which is preliminary data.</text>
</comment>
<keyword evidence="12" id="KW-1185">Reference proteome</keyword>
<feature type="domain" description="DUF3638" evidence="8">
    <location>
        <begin position="2000"/>
        <end position="2214"/>
    </location>
</feature>
<dbReference type="GO" id="GO:0004843">
    <property type="term" value="F:cysteine-type deubiquitinase activity"/>
    <property type="evidence" value="ECO:0007669"/>
    <property type="project" value="UniProtKB-EC"/>
</dbReference>
<evidence type="ECO:0000256" key="4">
    <source>
        <dbReference type="ARBA" id="ARBA00022786"/>
    </source>
</evidence>
<feature type="domain" description="DUF6606" evidence="10">
    <location>
        <begin position="7"/>
        <end position="269"/>
    </location>
</feature>
<dbReference type="InterPro" id="IPR046541">
    <property type="entry name" value="DUF6606"/>
</dbReference>
<accession>A0A3D8T725</accession>
<evidence type="ECO:0000256" key="6">
    <source>
        <dbReference type="ARBA" id="ARBA00022807"/>
    </source>
</evidence>
<dbReference type="Pfam" id="PF12340">
    <property type="entry name" value="DUF3638"/>
    <property type="match status" value="1"/>
</dbReference>
<evidence type="ECO:0000256" key="7">
    <source>
        <dbReference type="SAM" id="MobiDB-lite"/>
    </source>
</evidence>
<protein>
    <recommendedName>
        <fullName evidence="2">ubiquitinyl hydrolase 1</fullName>
        <ecNumber evidence="2">3.4.19.12</ecNumber>
    </recommendedName>
</protein>
<keyword evidence="4" id="KW-0833">Ubl conjugation pathway</keyword>
<evidence type="ECO:0000259" key="9">
    <source>
        <dbReference type="Pfam" id="PF12359"/>
    </source>
</evidence>
<dbReference type="GO" id="GO:0006508">
    <property type="term" value="P:proteolysis"/>
    <property type="evidence" value="ECO:0007669"/>
    <property type="project" value="UniProtKB-KW"/>
</dbReference>
<reference evidence="11 12" key="1">
    <citation type="journal article" date="2018" name="IMA Fungus">
        <title>IMA Genome-F 9: Draft genome sequence of Annulohypoxylon stygium, Aspergillus mulundensis, Berkeleyomyces basicola (syn. Thielaviopsis basicola), Ceratocystis smalleyi, two Cercospora beticola strains, Coleophoma cylindrospora, Fusarium fracticaudum, Phialophora cf. hyalina, and Morchella septimelata.</title>
        <authorList>
            <person name="Wingfield B.D."/>
            <person name="Bills G.F."/>
            <person name="Dong Y."/>
            <person name="Huang W."/>
            <person name="Nel W.J."/>
            <person name="Swalarsk-Parry B.S."/>
            <person name="Vaghefi N."/>
            <person name="Wilken P.M."/>
            <person name="An Z."/>
            <person name="de Beer Z.W."/>
            <person name="De Vos L."/>
            <person name="Chen L."/>
            <person name="Duong T.A."/>
            <person name="Gao Y."/>
            <person name="Hammerbacher A."/>
            <person name="Kikkert J.R."/>
            <person name="Li Y."/>
            <person name="Li H."/>
            <person name="Li K."/>
            <person name="Li Q."/>
            <person name="Liu X."/>
            <person name="Ma X."/>
            <person name="Naidoo K."/>
            <person name="Pethybridge S.J."/>
            <person name="Sun J."/>
            <person name="Steenkamp E.T."/>
            <person name="van der Nest M.A."/>
            <person name="van Wyk S."/>
            <person name="Wingfield M.J."/>
            <person name="Xiong C."/>
            <person name="Yue Q."/>
            <person name="Zhang X."/>
        </authorList>
    </citation>
    <scope>NUCLEOTIDE SEQUENCE [LARGE SCALE GENOMIC DNA]</scope>
    <source>
        <strain evidence="11 12">BP5796</strain>
    </source>
</reference>
<dbReference type="InterPro" id="IPR051346">
    <property type="entry name" value="OTU_Deubiquitinase"/>
</dbReference>
<evidence type="ECO:0000256" key="5">
    <source>
        <dbReference type="ARBA" id="ARBA00022801"/>
    </source>
</evidence>
<proteinExistence type="predicted"/>
<evidence type="ECO:0000256" key="1">
    <source>
        <dbReference type="ARBA" id="ARBA00000707"/>
    </source>
</evidence>
<dbReference type="OrthoDB" id="3182339at2759"/>